<keyword evidence="2" id="KW-1185">Reference proteome</keyword>
<evidence type="ECO:0000313" key="1">
    <source>
        <dbReference type="EMBL" id="TWT58229.1"/>
    </source>
</evidence>
<evidence type="ECO:0000313" key="2">
    <source>
        <dbReference type="Proteomes" id="UP000317243"/>
    </source>
</evidence>
<sequence length="104" mass="11874">MSTHTILGEKTRLLIGESVVVRAFGDRPVRLEVCDQVDGVVYLANPKNRSVVVGFLKMDVYSQVDDLTLKRLEAAHREQDTHKLNEEWQRVDEMRIPRAVRSAA</sequence>
<name>A0A5C5X6F4_9PLAN</name>
<gene>
    <name evidence="1" type="ORF">KOR42_16000</name>
</gene>
<organism evidence="1 2">
    <name type="scientific">Thalassoglobus neptunius</name>
    <dbReference type="NCBI Taxonomy" id="1938619"/>
    <lineage>
        <taxon>Bacteria</taxon>
        <taxon>Pseudomonadati</taxon>
        <taxon>Planctomycetota</taxon>
        <taxon>Planctomycetia</taxon>
        <taxon>Planctomycetales</taxon>
        <taxon>Planctomycetaceae</taxon>
        <taxon>Thalassoglobus</taxon>
    </lineage>
</organism>
<dbReference type="EMBL" id="SIHI01000001">
    <property type="protein sequence ID" value="TWT58229.1"/>
    <property type="molecule type" value="Genomic_DNA"/>
</dbReference>
<comment type="caution">
    <text evidence="1">The sequence shown here is derived from an EMBL/GenBank/DDBJ whole genome shotgun (WGS) entry which is preliminary data.</text>
</comment>
<reference evidence="1 2" key="1">
    <citation type="submission" date="2019-02" db="EMBL/GenBank/DDBJ databases">
        <title>Deep-cultivation of Planctomycetes and their phenomic and genomic characterization uncovers novel biology.</title>
        <authorList>
            <person name="Wiegand S."/>
            <person name="Jogler M."/>
            <person name="Boedeker C."/>
            <person name="Pinto D."/>
            <person name="Vollmers J."/>
            <person name="Rivas-Marin E."/>
            <person name="Kohn T."/>
            <person name="Peeters S.H."/>
            <person name="Heuer A."/>
            <person name="Rast P."/>
            <person name="Oberbeckmann S."/>
            <person name="Bunk B."/>
            <person name="Jeske O."/>
            <person name="Meyerdierks A."/>
            <person name="Storesund J.E."/>
            <person name="Kallscheuer N."/>
            <person name="Luecker S."/>
            <person name="Lage O.M."/>
            <person name="Pohl T."/>
            <person name="Merkel B.J."/>
            <person name="Hornburger P."/>
            <person name="Mueller R.-W."/>
            <person name="Bruemmer F."/>
            <person name="Labrenz M."/>
            <person name="Spormann A.M."/>
            <person name="Op Den Camp H."/>
            <person name="Overmann J."/>
            <person name="Amann R."/>
            <person name="Jetten M.S.M."/>
            <person name="Mascher T."/>
            <person name="Medema M.H."/>
            <person name="Devos D.P."/>
            <person name="Kaster A.-K."/>
            <person name="Ovreas L."/>
            <person name="Rohde M."/>
            <person name="Galperin M.Y."/>
            <person name="Jogler C."/>
        </authorList>
    </citation>
    <scope>NUCLEOTIDE SEQUENCE [LARGE SCALE GENOMIC DNA]</scope>
    <source>
        <strain evidence="1 2">KOR42</strain>
    </source>
</reference>
<dbReference type="AlphaFoldDB" id="A0A5C5X6F4"/>
<accession>A0A5C5X6F4</accession>
<dbReference type="Proteomes" id="UP000317243">
    <property type="component" value="Unassembled WGS sequence"/>
</dbReference>
<proteinExistence type="predicted"/>
<protein>
    <submittedName>
        <fullName evidence="1">Uncharacterized protein</fullName>
    </submittedName>
</protein>